<evidence type="ECO:0000313" key="2">
    <source>
        <dbReference type="Proteomes" id="UP001151760"/>
    </source>
</evidence>
<accession>A0ABQ5ETB7</accession>
<dbReference type="EMBL" id="BQNB010016656">
    <property type="protein sequence ID" value="GJT54251.1"/>
    <property type="molecule type" value="Genomic_DNA"/>
</dbReference>
<protein>
    <submittedName>
        <fullName evidence="1">Uncharacterized protein</fullName>
    </submittedName>
</protein>
<comment type="caution">
    <text evidence="1">The sequence shown here is derived from an EMBL/GenBank/DDBJ whole genome shotgun (WGS) entry which is preliminary data.</text>
</comment>
<gene>
    <name evidence="1" type="ORF">Tco_0989305</name>
</gene>
<evidence type="ECO:0000313" key="1">
    <source>
        <dbReference type="EMBL" id="GJT54251.1"/>
    </source>
</evidence>
<proteinExistence type="predicted"/>
<organism evidence="1 2">
    <name type="scientific">Tanacetum coccineum</name>
    <dbReference type="NCBI Taxonomy" id="301880"/>
    <lineage>
        <taxon>Eukaryota</taxon>
        <taxon>Viridiplantae</taxon>
        <taxon>Streptophyta</taxon>
        <taxon>Embryophyta</taxon>
        <taxon>Tracheophyta</taxon>
        <taxon>Spermatophyta</taxon>
        <taxon>Magnoliopsida</taxon>
        <taxon>eudicotyledons</taxon>
        <taxon>Gunneridae</taxon>
        <taxon>Pentapetalae</taxon>
        <taxon>asterids</taxon>
        <taxon>campanulids</taxon>
        <taxon>Asterales</taxon>
        <taxon>Asteraceae</taxon>
        <taxon>Asteroideae</taxon>
        <taxon>Anthemideae</taxon>
        <taxon>Anthemidinae</taxon>
        <taxon>Tanacetum</taxon>
    </lineage>
</organism>
<sequence>MEGDKRTNQRKGEVFCSPKAMAAAASVAELMLPTMVRVFLVKLVFAFPRVLWASTCIPTDFKDRYTASFELFNLAVHNLYGFFNEVEIVRRLDFLQRMTSVSSDKHLL</sequence>
<reference evidence="1" key="2">
    <citation type="submission" date="2022-01" db="EMBL/GenBank/DDBJ databases">
        <authorList>
            <person name="Yamashiro T."/>
            <person name="Shiraishi A."/>
            <person name="Satake H."/>
            <person name="Nakayama K."/>
        </authorList>
    </citation>
    <scope>NUCLEOTIDE SEQUENCE</scope>
</reference>
<dbReference type="Proteomes" id="UP001151760">
    <property type="component" value="Unassembled WGS sequence"/>
</dbReference>
<keyword evidence="2" id="KW-1185">Reference proteome</keyword>
<name>A0ABQ5ETB7_9ASTR</name>
<reference evidence="1" key="1">
    <citation type="journal article" date="2022" name="Int. J. Mol. Sci.">
        <title>Draft Genome of Tanacetum Coccineum: Genomic Comparison of Closely Related Tanacetum-Family Plants.</title>
        <authorList>
            <person name="Yamashiro T."/>
            <person name="Shiraishi A."/>
            <person name="Nakayama K."/>
            <person name="Satake H."/>
        </authorList>
    </citation>
    <scope>NUCLEOTIDE SEQUENCE</scope>
</reference>